<dbReference type="SUPFAM" id="SSF49503">
    <property type="entry name" value="Cupredoxins"/>
    <property type="match status" value="1"/>
</dbReference>
<dbReference type="InterPro" id="IPR008972">
    <property type="entry name" value="Cupredoxin"/>
</dbReference>
<dbReference type="Pfam" id="PF07731">
    <property type="entry name" value="Cu-oxidase_2"/>
    <property type="match status" value="1"/>
</dbReference>
<gene>
    <name evidence="4" type="ORF">OAUR00152_LOCUS7958</name>
</gene>
<reference evidence="4" key="1">
    <citation type="submission" date="2021-01" db="EMBL/GenBank/DDBJ databases">
        <authorList>
            <person name="Corre E."/>
            <person name="Pelletier E."/>
            <person name="Niang G."/>
            <person name="Scheremetjew M."/>
            <person name="Finn R."/>
            <person name="Kale V."/>
            <person name="Holt S."/>
            <person name="Cochrane G."/>
            <person name="Meng A."/>
            <person name="Brown T."/>
            <person name="Cohen L."/>
        </authorList>
    </citation>
    <scope>NUCLEOTIDE SEQUENCE</scope>
    <source>
        <strain evidence="4">Isolate 1302-5</strain>
    </source>
</reference>
<dbReference type="Gene3D" id="2.60.40.420">
    <property type="entry name" value="Cupredoxins - blue copper proteins"/>
    <property type="match status" value="3"/>
</dbReference>
<dbReference type="GO" id="GO:0005507">
    <property type="term" value="F:copper ion binding"/>
    <property type="evidence" value="ECO:0007669"/>
    <property type="project" value="InterPro"/>
</dbReference>
<feature type="domain" description="Plastocyanin-like" evidence="3">
    <location>
        <begin position="626"/>
        <end position="733"/>
    </location>
</feature>
<organism evidence="4">
    <name type="scientific">Odontella aurita</name>
    <dbReference type="NCBI Taxonomy" id="265563"/>
    <lineage>
        <taxon>Eukaryota</taxon>
        <taxon>Sar</taxon>
        <taxon>Stramenopiles</taxon>
        <taxon>Ochrophyta</taxon>
        <taxon>Bacillariophyta</taxon>
        <taxon>Mediophyceae</taxon>
        <taxon>Biddulphiophycidae</taxon>
        <taxon>Eupodiscales</taxon>
        <taxon>Odontellaceae</taxon>
        <taxon>Odontella</taxon>
    </lineage>
</organism>
<evidence type="ECO:0000259" key="3">
    <source>
        <dbReference type="Pfam" id="PF07731"/>
    </source>
</evidence>
<evidence type="ECO:0000313" key="4">
    <source>
        <dbReference type="EMBL" id="CAE2219987.1"/>
    </source>
</evidence>
<feature type="compositionally biased region" description="Basic and acidic residues" evidence="1">
    <location>
        <begin position="318"/>
        <end position="327"/>
    </location>
</feature>
<sequence length="734" mass="81384">MQRPPPVCILVLVILTFVALERSWSKSLIVWKSKSKSGRSSSAHHLVGGEDIEQFADPLVLLPVLHAGGRGNDDDEPFRVSVRQFEQQILPGNYPASTVWGYGDPSRPDTFFHPSFSVENIQHERTDVKWINELVKDPDACRESRNHEDRDACAPLKHVVQDVYGVSIVDRTLHWANPAADDCADGTSRTNCRGRGAEEYDGPIPMVVHVHGSIEDPVSDGYPEAWYLPNYKLDNDPYTRRGTTYGSLDGSTGEDGYALYSFTNSYESSTRALWFHDHSLGITRLNMYAAAGGFWFIRRSDGTESGLERGRLPGPPPRKGDSLRDLNTEGNPVREGIREIPLVITPKSFYKDGRLFYPANRAYFEGLGDGTAFGDNGDLQTCDGEGSFPPAWNPEVFFDVMVVNGKSWPYLGVRRERYRFRILNGADSRVFNLAFMYYCQGVDLDREPDGQLPMYVVGTEQGLRPNGPGRITMDQDGAALLLSPGERGDIIVDFNELPNAHACPSAEVVMINTGPDEPFGGDLDLAWRDRPMGRVMKFVVSDHDGLDSSSEIENLEFDSNPGGTKLVPDCGSDCVERHFALTEETISLSATGSSKECYEAPLAAKLGWYGPNSDFSGGAIPLLWSDEIVTRPEVGVAEEWHIWNESADAHPIHVHRANVQLISRHAFAEGKPGTVIGPGNPISESEIGWKDMVVSYPGQVTKIRVKFLLPGLAVWHCHVLSHEDNEMMLPFLIK</sequence>
<feature type="signal peptide" evidence="2">
    <location>
        <begin position="1"/>
        <end position="25"/>
    </location>
</feature>
<feature type="region of interest" description="Disordered" evidence="1">
    <location>
        <begin position="305"/>
        <end position="330"/>
    </location>
</feature>
<dbReference type="GO" id="GO:0016491">
    <property type="term" value="F:oxidoreductase activity"/>
    <property type="evidence" value="ECO:0007669"/>
    <property type="project" value="InterPro"/>
</dbReference>
<dbReference type="InterPro" id="IPR011706">
    <property type="entry name" value="Cu-oxidase_C"/>
</dbReference>
<keyword evidence="2" id="KW-0732">Signal</keyword>
<accession>A0A7S4I6E7</accession>
<dbReference type="InterPro" id="IPR045087">
    <property type="entry name" value="Cu-oxidase_fam"/>
</dbReference>
<protein>
    <recommendedName>
        <fullName evidence="3">Plastocyanin-like domain-containing protein</fullName>
    </recommendedName>
</protein>
<dbReference type="AlphaFoldDB" id="A0A7S4I6E7"/>
<dbReference type="PANTHER" id="PTHR48267:SF1">
    <property type="entry name" value="BILIRUBIN OXIDASE"/>
    <property type="match status" value="1"/>
</dbReference>
<name>A0A7S4I6E7_9STRA</name>
<dbReference type="EMBL" id="HBKQ01011766">
    <property type="protein sequence ID" value="CAE2219987.1"/>
    <property type="molecule type" value="Transcribed_RNA"/>
</dbReference>
<feature type="chain" id="PRO_5031244519" description="Plastocyanin-like domain-containing protein" evidence="2">
    <location>
        <begin position="26"/>
        <end position="734"/>
    </location>
</feature>
<proteinExistence type="predicted"/>
<evidence type="ECO:0000256" key="2">
    <source>
        <dbReference type="SAM" id="SignalP"/>
    </source>
</evidence>
<dbReference type="PANTHER" id="PTHR48267">
    <property type="entry name" value="CUPREDOXIN SUPERFAMILY PROTEIN"/>
    <property type="match status" value="1"/>
</dbReference>
<evidence type="ECO:0000256" key="1">
    <source>
        <dbReference type="SAM" id="MobiDB-lite"/>
    </source>
</evidence>